<organism evidence="2 3">
    <name type="scientific">Blattamonas nauphoetae</name>
    <dbReference type="NCBI Taxonomy" id="2049346"/>
    <lineage>
        <taxon>Eukaryota</taxon>
        <taxon>Metamonada</taxon>
        <taxon>Preaxostyla</taxon>
        <taxon>Oxymonadida</taxon>
        <taxon>Blattamonas</taxon>
    </lineage>
</organism>
<dbReference type="EMBL" id="JARBJD010000065">
    <property type="protein sequence ID" value="KAK2955605.1"/>
    <property type="molecule type" value="Genomic_DNA"/>
</dbReference>
<dbReference type="InterPro" id="IPR038725">
    <property type="entry name" value="YdaG_split_barrel_FMN-bd"/>
</dbReference>
<comment type="caution">
    <text evidence="2">The sequence shown here is derived from an EMBL/GenBank/DDBJ whole genome shotgun (WGS) entry which is preliminary data.</text>
</comment>
<sequence>MSLMMTKATEYLQKFKTNFFWTTLATSAGTDIKARIVELMFHNKYGFYIRTKKGTKKVQELIDHPLVTLSICPPNDMSAVVAQAWVEVIDDKKVCSEMWDENMRNYGYSGPDDDRIVMCIFHITHIKHGKEEFAGEAINQAAVDKANQTVAQAAPYAGPFQDKEADALIKKEIGEMQLCHLVTKHGAHQFNDRMMEVRRSDEFGLHCITNPQSEKYKEITANPNIVLLRELRATMGQLEIVAEAVLCTDPEIKKKLWHAGLPSYGIESVDSPLYGLILFKPKTVFLHDITNSTPQEFYYSR</sequence>
<feature type="domain" description="General stress protein FMN-binding split barrel" evidence="1">
    <location>
        <begin position="169"/>
        <end position="282"/>
    </location>
</feature>
<name>A0ABQ9XVU0_9EUKA</name>
<dbReference type="InterPro" id="IPR052917">
    <property type="entry name" value="Stress-Dev_Protein"/>
</dbReference>
<keyword evidence="3" id="KW-1185">Reference proteome</keyword>
<evidence type="ECO:0000313" key="2">
    <source>
        <dbReference type="EMBL" id="KAK2955605.1"/>
    </source>
</evidence>
<dbReference type="SUPFAM" id="SSF50475">
    <property type="entry name" value="FMN-binding split barrel"/>
    <property type="match status" value="2"/>
</dbReference>
<proteinExistence type="predicted"/>
<dbReference type="Gene3D" id="2.30.110.10">
    <property type="entry name" value="Electron Transport, Fmn-binding Protein, Chain A"/>
    <property type="match status" value="2"/>
</dbReference>
<dbReference type="InterPro" id="IPR012349">
    <property type="entry name" value="Split_barrel_FMN-bd"/>
</dbReference>
<dbReference type="Pfam" id="PF16242">
    <property type="entry name" value="Pyrid_ox_like"/>
    <property type="match status" value="1"/>
</dbReference>
<dbReference type="PANTHER" id="PTHR34818:SF1">
    <property type="entry name" value="PROTEIN BLI-3"/>
    <property type="match status" value="1"/>
</dbReference>
<dbReference type="PANTHER" id="PTHR34818">
    <property type="entry name" value="PROTEIN BLI-3"/>
    <property type="match status" value="1"/>
</dbReference>
<evidence type="ECO:0000313" key="3">
    <source>
        <dbReference type="Proteomes" id="UP001281761"/>
    </source>
</evidence>
<reference evidence="2 3" key="1">
    <citation type="journal article" date="2022" name="bioRxiv">
        <title>Genomics of Preaxostyla Flagellates Illuminates Evolutionary Transitions and the Path Towards Mitochondrial Loss.</title>
        <authorList>
            <person name="Novak L.V.F."/>
            <person name="Treitli S.C."/>
            <person name="Pyrih J."/>
            <person name="Halakuc P."/>
            <person name="Pipaliya S.V."/>
            <person name="Vacek V."/>
            <person name="Brzon O."/>
            <person name="Soukal P."/>
            <person name="Eme L."/>
            <person name="Dacks J.B."/>
            <person name="Karnkowska A."/>
            <person name="Elias M."/>
            <person name="Hampl V."/>
        </authorList>
    </citation>
    <scope>NUCLEOTIDE SEQUENCE [LARGE SCALE GENOMIC DNA]</scope>
    <source>
        <strain evidence="2">NAU3</strain>
        <tissue evidence="2">Gut</tissue>
    </source>
</reference>
<dbReference type="Proteomes" id="UP001281761">
    <property type="component" value="Unassembled WGS sequence"/>
</dbReference>
<gene>
    <name evidence="2" type="ORF">BLNAU_9464</name>
</gene>
<evidence type="ECO:0000259" key="1">
    <source>
        <dbReference type="Pfam" id="PF16242"/>
    </source>
</evidence>
<accession>A0ABQ9XVU0</accession>
<protein>
    <recommendedName>
        <fullName evidence="1">General stress protein FMN-binding split barrel domain-containing protein</fullName>
    </recommendedName>
</protein>